<dbReference type="Proteomes" id="UP001209878">
    <property type="component" value="Unassembled WGS sequence"/>
</dbReference>
<comment type="caution">
    <text evidence="11">The sequence shown here is derived from an EMBL/GenBank/DDBJ whole genome shotgun (WGS) entry which is preliminary data.</text>
</comment>
<evidence type="ECO:0000256" key="6">
    <source>
        <dbReference type="ARBA" id="ARBA00023157"/>
    </source>
</evidence>
<evidence type="ECO:0000256" key="4">
    <source>
        <dbReference type="ARBA" id="ARBA00022833"/>
    </source>
</evidence>
<dbReference type="InterPro" id="IPR001590">
    <property type="entry name" value="Peptidase_M12B"/>
</dbReference>
<keyword evidence="7" id="KW-0325">Glycoprotein</keyword>
<feature type="region of interest" description="Disordered" evidence="9">
    <location>
        <begin position="712"/>
        <end position="747"/>
    </location>
</feature>
<keyword evidence="3" id="KW-0378">Hydrolase</keyword>
<protein>
    <recommendedName>
        <fullName evidence="10">Peptidase M12B domain-containing protein</fullName>
    </recommendedName>
</protein>
<keyword evidence="12" id="KW-1185">Reference proteome</keyword>
<dbReference type="Pfam" id="PF17771">
    <property type="entry name" value="ADAMTS_CR_2"/>
    <property type="match status" value="1"/>
</dbReference>
<evidence type="ECO:0000256" key="1">
    <source>
        <dbReference type="ARBA" id="ARBA00022670"/>
    </source>
</evidence>
<evidence type="ECO:0000256" key="3">
    <source>
        <dbReference type="ARBA" id="ARBA00022801"/>
    </source>
</evidence>
<evidence type="ECO:0000256" key="5">
    <source>
        <dbReference type="ARBA" id="ARBA00023049"/>
    </source>
</evidence>
<dbReference type="CDD" id="cd00117">
    <property type="entry name" value="TFP"/>
    <property type="match status" value="1"/>
</dbReference>
<evidence type="ECO:0000313" key="11">
    <source>
        <dbReference type="EMBL" id="KAK2177108.1"/>
    </source>
</evidence>
<feature type="region of interest" description="Disordered" evidence="9">
    <location>
        <begin position="868"/>
        <end position="887"/>
    </location>
</feature>
<feature type="region of interest" description="Disordered" evidence="9">
    <location>
        <begin position="760"/>
        <end position="782"/>
    </location>
</feature>
<dbReference type="Gene3D" id="3.40.1620.60">
    <property type="match status" value="1"/>
</dbReference>
<dbReference type="InterPro" id="IPR041645">
    <property type="entry name" value="ADAMTS_CR_2"/>
</dbReference>
<organism evidence="11 12">
    <name type="scientific">Ridgeia piscesae</name>
    <name type="common">Tubeworm</name>
    <dbReference type="NCBI Taxonomy" id="27915"/>
    <lineage>
        <taxon>Eukaryota</taxon>
        <taxon>Metazoa</taxon>
        <taxon>Spiralia</taxon>
        <taxon>Lophotrochozoa</taxon>
        <taxon>Annelida</taxon>
        <taxon>Polychaeta</taxon>
        <taxon>Sedentaria</taxon>
        <taxon>Canalipalpata</taxon>
        <taxon>Sabellida</taxon>
        <taxon>Siboglinidae</taxon>
        <taxon>Ridgeia</taxon>
    </lineage>
</organism>
<dbReference type="EMBL" id="JAODUO010000618">
    <property type="protein sequence ID" value="KAK2177108.1"/>
    <property type="molecule type" value="Genomic_DNA"/>
</dbReference>
<dbReference type="SUPFAM" id="SSF55486">
    <property type="entry name" value="Metalloproteases ('zincins'), catalytic domain"/>
    <property type="match status" value="1"/>
</dbReference>
<dbReference type="Pfam" id="PF13688">
    <property type="entry name" value="Reprolysin_5"/>
    <property type="match status" value="1"/>
</dbReference>
<sequence>MYVSYSCSSPVSGRPTDGDGELVLVRDLRRGRATRSTQSRLPSLLQTQFRVGGEAVSLRLVRNTHIDTNVPFTFADKKHGKVYVPDREDVALYQDDMQGAAISVTTKTTSNGQIHRQLEGSFNFNDTHYTIVPVDKESPELSYERLDGVPHLVKKAQLPKEYRTLAKQHYEEFKSKLGRSQMQKRTSRHREKRDTAIASYHVELLFVLDHTIYDYWLARATDRNDALSKIKYYYLHTMNGIDLAYKSIDADVWGFKITPFLTEYHIAETAQDSTWTETSIQTTGDTVETTVVNATAILEKMSAWHTQDGRSWKNPDHAMIWTRYDIYGSSLSTVGFAYTTGVCRGGKGVSVIEESGLMSWAIAAHELGHSLGAHHDGVGDSCSASDLFLMTASIGTLTEENRANAFTFSPCTLQTFKDLLSGATDGFPRVCLTNRVCSHGVSTEGQDILPGVTYSLDEQCAMYFGDGYTYYIYDKDTNETLCYTMHCLNPGHDLIYTLKRGATYGTPCGINKCCYKGECVTDCSYPTSAPDTTCTATGLNTDVPEGCTDSGQEFTINGVSTTCDELVAYHTYLCITWDAARDSLCCETCHRAGVTNQTQHYETNGSTTTTETTTIMPTTTTQPTSIMPPKTTTQTTTTTPPITTGQHTTSMPATTTTETTTIMPTTTTQPTTATPPKTTTQTTTTTPPITTGQHTTSMPATTITETTTIMPTTTTQPTTATPPKTTTQTTTTTPPITTGQHTTSMPATTTTETTTIMPTTTTQTTTTTPPITTGQHTTSMPATTTTETTTIMPKTTTIMPTTTTQPTSATPSTTTTQKPTTTTKQPTPAMQPKTTTQTTSIMLPKTTTQTTTATPPTITSQITTITPPKTTRQTTITKPPTTTTQTTSITTLKPTTQTTITITTTTTQTAATTSTTPRSKLVLCFTCGRYKNDMREDCDSGDFSSTSCTDCWIYREELNDTMVTYARGCQSRDIRVARDECNEFSPESCSTEGGHKLCRRCCQSDKCNDGTLTGMRDSASVTATNIVLVSLLSLILVTFM</sequence>
<feature type="domain" description="Peptidase M12B" evidence="10">
    <location>
        <begin position="200"/>
        <end position="421"/>
    </location>
</feature>
<reference evidence="11" key="1">
    <citation type="journal article" date="2023" name="Mol. Biol. Evol.">
        <title>Third-Generation Sequencing Reveals the Adaptive Role of the Epigenome in Three Deep-Sea Polychaetes.</title>
        <authorList>
            <person name="Perez M."/>
            <person name="Aroh O."/>
            <person name="Sun Y."/>
            <person name="Lan Y."/>
            <person name="Juniper S.K."/>
            <person name="Young C.R."/>
            <person name="Angers B."/>
            <person name="Qian P.Y."/>
        </authorList>
    </citation>
    <scope>NUCLEOTIDE SEQUENCE</scope>
    <source>
        <strain evidence="11">R07B-5</strain>
    </source>
</reference>
<dbReference type="AlphaFoldDB" id="A0AAD9KT05"/>
<evidence type="ECO:0000256" key="8">
    <source>
        <dbReference type="PROSITE-ProRule" id="PRU00276"/>
    </source>
</evidence>
<feature type="active site" evidence="8">
    <location>
        <position position="366"/>
    </location>
</feature>
<feature type="compositionally biased region" description="Low complexity" evidence="9">
    <location>
        <begin position="606"/>
        <end position="696"/>
    </location>
</feature>
<feature type="binding site" evidence="8">
    <location>
        <position position="375"/>
    </location>
    <ligand>
        <name>Zn(2+)</name>
        <dbReference type="ChEBI" id="CHEBI:29105"/>
        <note>catalytic</note>
    </ligand>
</feature>
<keyword evidence="5" id="KW-0482">Metalloprotease</keyword>
<proteinExistence type="predicted"/>
<feature type="region of interest" description="Disordered" evidence="9">
    <location>
        <begin position="602"/>
        <end position="696"/>
    </location>
</feature>
<dbReference type="GO" id="GO:0006509">
    <property type="term" value="P:membrane protein ectodomain proteolysis"/>
    <property type="evidence" value="ECO:0007669"/>
    <property type="project" value="TreeGrafter"/>
</dbReference>
<feature type="region of interest" description="Disordered" evidence="9">
    <location>
        <begin position="798"/>
        <end position="837"/>
    </location>
</feature>
<keyword evidence="1" id="KW-0645">Protease</keyword>
<dbReference type="InterPro" id="IPR024079">
    <property type="entry name" value="MetalloPept_cat_dom_sf"/>
</dbReference>
<feature type="binding site" evidence="8">
    <location>
        <position position="369"/>
    </location>
    <ligand>
        <name>Zn(2+)</name>
        <dbReference type="ChEBI" id="CHEBI:29105"/>
        <note>catalytic</note>
    </ligand>
</feature>
<evidence type="ECO:0000259" key="10">
    <source>
        <dbReference type="PROSITE" id="PS50215"/>
    </source>
</evidence>
<feature type="binding site" evidence="8">
    <location>
        <position position="365"/>
    </location>
    <ligand>
        <name>Zn(2+)</name>
        <dbReference type="ChEBI" id="CHEBI:29105"/>
        <note>catalytic</note>
    </ligand>
</feature>
<evidence type="ECO:0000256" key="2">
    <source>
        <dbReference type="ARBA" id="ARBA00022723"/>
    </source>
</evidence>
<dbReference type="Gene3D" id="3.40.390.10">
    <property type="entry name" value="Collagenase (Catalytic Domain)"/>
    <property type="match status" value="1"/>
</dbReference>
<name>A0AAD9KT05_RIDPI</name>
<dbReference type="PANTHER" id="PTHR11905">
    <property type="entry name" value="ADAM A DISINTEGRIN AND METALLOPROTEASE DOMAIN"/>
    <property type="match status" value="1"/>
</dbReference>
<evidence type="ECO:0000256" key="9">
    <source>
        <dbReference type="SAM" id="MobiDB-lite"/>
    </source>
</evidence>
<dbReference type="PROSITE" id="PS50215">
    <property type="entry name" value="ADAM_MEPRO"/>
    <property type="match status" value="1"/>
</dbReference>
<keyword evidence="2 8" id="KW-0479">Metal-binding</keyword>
<keyword evidence="6" id="KW-1015">Disulfide bond</keyword>
<dbReference type="GO" id="GO:0004222">
    <property type="term" value="F:metalloendopeptidase activity"/>
    <property type="evidence" value="ECO:0007669"/>
    <property type="project" value="InterPro"/>
</dbReference>
<comment type="caution">
    <text evidence="8">Lacks conserved residue(s) required for the propagation of feature annotation.</text>
</comment>
<gene>
    <name evidence="11" type="ORF">NP493_617g02036</name>
</gene>
<evidence type="ECO:0000256" key="7">
    <source>
        <dbReference type="ARBA" id="ARBA00023180"/>
    </source>
</evidence>
<dbReference type="GO" id="GO:0046872">
    <property type="term" value="F:metal ion binding"/>
    <property type="evidence" value="ECO:0007669"/>
    <property type="project" value="UniProtKB-KW"/>
</dbReference>
<dbReference type="PANTHER" id="PTHR11905:SF159">
    <property type="entry name" value="ADAM METALLOPROTEASE"/>
    <property type="match status" value="1"/>
</dbReference>
<accession>A0AAD9KT05</accession>
<evidence type="ECO:0000313" key="12">
    <source>
        <dbReference type="Proteomes" id="UP001209878"/>
    </source>
</evidence>
<keyword evidence="4 8" id="KW-0862">Zinc</keyword>